<feature type="signal peptide" evidence="1">
    <location>
        <begin position="1"/>
        <end position="20"/>
    </location>
</feature>
<protein>
    <recommendedName>
        <fullName evidence="4">AA1-like domain-containing protein</fullName>
    </recommendedName>
</protein>
<evidence type="ECO:0000256" key="1">
    <source>
        <dbReference type="SAM" id="SignalP"/>
    </source>
</evidence>
<proteinExistence type="predicted"/>
<evidence type="ECO:0000313" key="3">
    <source>
        <dbReference type="Proteomes" id="UP000748025"/>
    </source>
</evidence>
<keyword evidence="3" id="KW-1185">Reference proteome</keyword>
<comment type="caution">
    <text evidence="2">The sequence shown here is derived from an EMBL/GenBank/DDBJ whole genome shotgun (WGS) entry which is preliminary data.</text>
</comment>
<gene>
    <name evidence="2" type="ORF">E4U43_001333</name>
</gene>
<dbReference type="Proteomes" id="UP000748025">
    <property type="component" value="Unassembled WGS sequence"/>
</dbReference>
<evidence type="ECO:0008006" key="4">
    <source>
        <dbReference type="Google" id="ProtNLM"/>
    </source>
</evidence>
<keyword evidence="1" id="KW-0732">Signal</keyword>
<dbReference type="EMBL" id="SRPW01001432">
    <property type="protein sequence ID" value="KAG6001374.1"/>
    <property type="molecule type" value="Genomic_DNA"/>
</dbReference>
<sequence>MHFSTSALLAAALLAGQTLAICQPGSKTGKPPASWHILGSCKLLQNDRSFKPPNGQYICGNNVAEVRFVTNRLSLIAATADTTVRVQCASQSHFYYCDAGSNDHFPMPCPAGSNNGITVEMISVA</sequence>
<organism evidence="2 3">
    <name type="scientific">Claviceps pusilla</name>
    <dbReference type="NCBI Taxonomy" id="123648"/>
    <lineage>
        <taxon>Eukaryota</taxon>
        <taxon>Fungi</taxon>
        <taxon>Dikarya</taxon>
        <taxon>Ascomycota</taxon>
        <taxon>Pezizomycotina</taxon>
        <taxon>Sordariomycetes</taxon>
        <taxon>Hypocreomycetidae</taxon>
        <taxon>Hypocreales</taxon>
        <taxon>Clavicipitaceae</taxon>
        <taxon>Claviceps</taxon>
    </lineage>
</organism>
<accession>A0A9P7N889</accession>
<feature type="chain" id="PRO_5040179121" description="AA1-like domain-containing protein" evidence="1">
    <location>
        <begin position="21"/>
        <end position="125"/>
    </location>
</feature>
<dbReference type="AlphaFoldDB" id="A0A9P7N889"/>
<reference evidence="2" key="1">
    <citation type="journal article" date="2020" name="bioRxiv">
        <title>Whole genome comparisons of ergot fungi reveals the divergence and evolution of species within the genus Claviceps are the result of varying mechanisms driving genome evolution and host range expansion.</title>
        <authorList>
            <person name="Wyka S.A."/>
            <person name="Mondo S.J."/>
            <person name="Liu M."/>
            <person name="Dettman J."/>
            <person name="Nalam V."/>
            <person name="Broders K.D."/>
        </authorList>
    </citation>
    <scope>NUCLEOTIDE SEQUENCE</scope>
    <source>
        <strain evidence="2">CCC 602</strain>
    </source>
</reference>
<evidence type="ECO:0000313" key="2">
    <source>
        <dbReference type="EMBL" id="KAG6001374.1"/>
    </source>
</evidence>
<name>A0A9P7N889_9HYPO</name>